<dbReference type="EMBL" id="CAJNIZ010046642">
    <property type="protein sequence ID" value="CAE7752992.1"/>
    <property type="molecule type" value="Genomic_DNA"/>
</dbReference>
<evidence type="ECO:0000256" key="1">
    <source>
        <dbReference type="ARBA" id="ARBA00022527"/>
    </source>
</evidence>
<dbReference type="InterPro" id="IPR011009">
    <property type="entry name" value="Kinase-like_dom_sf"/>
</dbReference>
<dbReference type="PANTHER" id="PTHR24345">
    <property type="entry name" value="SERINE/THREONINE-PROTEIN KINASE PLK"/>
    <property type="match status" value="1"/>
</dbReference>
<gene>
    <name evidence="7" type="primary">CPK1</name>
    <name evidence="7" type="ORF">SPIL2461_LOCUS21832</name>
</gene>
<name>A0A812XXV3_SYMPI</name>
<dbReference type="Proteomes" id="UP000649617">
    <property type="component" value="Unassembled WGS sequence"/>
</dbReference>
<dbReference type="PROSITE" id="PS50011">
    <property type="entry name" value="PROTEIN_KINASE_DOM"/>
    <property type="match status" value="1"/>
</dbReference>
<keyword evidence="4" id="KW-0418">Kinase</keyword>
<protein>
    <submittedName>
        <fullName evidence="7">CPK1 protein</fullName>
    </submittedName>
</protein>
<dbReference type="GO" id="GO:0005524">
    <property type="term" value="F:ATP binding"/>
    <property type="evidence" value="ECO:0007669"/>
    <property type="project" value="UniProtKB-KW"/>
</dbReference>
<keyword evidence="2" id="KW-0808">Transferase</keyword>
<evidence type="ECO:0000256" key="4">
    <source>
        <dbReference type="ARBA" id="ARBA00022777"/>
    </source>
</evidence>
<evidence type="ECO:0000313" key="7">
    <source>
        <dbReference type="EMBL" id="CAE7752992.1"/>
    </source>
</evidence>
<feature type="non-terminal residue" evidence="7">
    <location>
        <position position="1"/>
    </location>
</feature>
<dbReference type="Gene3D" id="1.10.510.10">
    <property type="entry name" value="Transferase(Phosphotransferase) domain 1"/>
    <property type="match status" value="1"/>
</dbReference>
<sequence length="96" mass="10852">LRMLGAFRDDNPGGSQQPTTLLVTEFVSDGELFNQVSTGRMGSGEPVVRSVMWQLLHGVNYLHKHQIGHRDISLENVLISFNRDEFHVRLMDFGQA</sequence>
<keyword evidence="3" id="KW-0547">Nucleotide-binding</keyword>
<organism evidence="7 8">
    <name type="scientific">Symbiodinium pilosum</name>
    <name type="common">Dinoflagellate</name>
    <dbReference type="NCBI Taxonomy" id="2952"/>
    <lineage>
        <taxon>Eukaryota</taxon>
        <taxon>Sar</taxon>
        <taxon>Alveolata</taxon>
        <taxon>Dinophyceae</taxon>
        <taxon>Suessiales</taxon>
        <taxon>Symbiodiniaceae</taxon>
        <taxon>Symbiodinium</taxon>
    </lineage>
</organism>
<dbReference type="SUPFAM" id="SSF56112">
    <property type="entry name" value="Protein kinase-like (PK-like)"/>
    <property type="match status" value="1"/>
</dbReference>
<dbReference type="InterPro" id="IPR008266">
    <property type="entry name" value="Tyr_kinase_AS"/>
</dbReference>
<dbReference type="OrthoDB" id="248923at2759"/>
<evidence type="ECO:0000256" key="2">
    <source>
        <dbReference type="ARBA" id="ARBA00022679"/>
    </source>
</evidence>
<feature type="non-terminal residue" evidence="7">
    <location>
        <position position="96"/>
    </location>
</feature>
<dbReference type="PROSITE" id="PS00109">
    <property type="entry name" value="PROTEIN_KINASE_TYR"/>
    <property type="match status" value="1"/>
</dbReference>
<feature type="domain" description="Protein kinase" evidence="6">
    <location>
        <begin position="1"/>
        <end position="96"/>
    </location>
</feature>
<dbReference type="GO" id="GO:0004674">
    <property type="term" value="F:protein serine/threonine kinase activity"/>
    <property type="evidence" value="ECO:0007669"/>
    <property type="project" value="UniProtKB-KW"/>
</dbReference>
<keyword evidence="8" id="KW-1185">Reference proteome</keyword>
<evidence type="ECO:0000313" key="8">
    <source>
        <dbReference type="Proteomes" id="UP000649617"/>
    </source>
</evidence>
<dbReference type="Pfam" id="PF00069">
    <property type="entry name" value="Pkinase"/>
    <property type="match status" value="1"/>
</dbReference>
<evidence type="ECO:0000256" key="3">
    <source>
        <dbReference type="ARBA" id="ARBA00022741"/>
    </source>
</evidence>
<evidence type="ECO:0000259" key="6">
    <source>
        <dbReference type="PROSITE" id="PS50011"/>
    </source>
</evidence>
<keyword evidence="1" id="KW-0723">Serine/threonine-protein kinase</keyword>
<proteinExistence type="predicted"/>
<reference evidence="7" key="1">
    <citation type="submission" date="2021-02" db="EMBL/GenBank/DDBJ databases">
        <authorList>
            <person name="Dougan E. K."/>
            <person name="Rhodes N."/>
            <person name="Thang M."/>
            <person name="Chan C."/>
        </authorList>
    </citation>
    <scope>NUCLEOTIDE SEQUENCE</scope>
</reference>
<dbReference type="GO" id="GO:0005634">
    <property type="term" value="C:nucleus"/>
    <property type="evidence" value="ECO:0007669"/>
    <property type="project" value="TreeGrafter"/>
</dbReference>
<comment type="caution">
    <text evidence="7">The sequence shown here is derived from an EMBL/GenBank/DDBJ whole genome shotgun (WGS) entry which is preliminary data.</text>
</comment>
<accession>A0A812XXV3</accession>
<keyword evidence="5" id="KW-0067">ATP-binding</keyword>
<dbReference type="PANTHER" id="PTHR24345:SF91">
    <property type="entry name" value="SERINE_THREONINE-PROTEIN KINASE PLK4"/>
    <property type="match status" value="1"/>
</dbReference>
<dbReference type="InterPro" id="IPR000719">
    <property type="entry name" value="Prot_kinase_dom"/>
</dbReference>
<evidence type="ECO:0000256" key="5">
    <source>
        <dbReference type="ARBA" id="ARBA00022840"/>
    </source>
</evidence>
<dbReference type="AlphaFoldDB" id="A0A812XXV3"/>